<dbReference type="AlphaFoldDB" id="A0A6V7WSB4"/>
<name>A0A6V7WSB4_MELEN</name>
<comment type="caution">
    <text evidence="1">The sequence shown here is derived from an EMBL/GenBank/DDBJ whole genome shotgun (WGS) entry which is preliminary data.</text>
</comment>
<evidence type="ECO:0000313" key="2">
    <source>
        <dbReference type="Proteomes" id="UP000580250"/>
    </source>
</evidence>
<proteinExistence type="predicted"/>
<evidence type="ECO:0000313" key="1">
    <source>
        <dbReference type="EMBL" id="CAD2189945.1"/>
    </source>
</evidence>
<dbReference type="Proteomes" id="UP000580250">
    <property type="component" value="Unassembled WGS sequence"/>
</dbReference>
<dbReference type="EMBL" id="CAJEWN010000779">
    <property type="protein sequence ID" value="CAD2189945.1"/>
    <property type="molecule type" value="Genomic_DNA"/>
</dbReference>
<protein>
    <submittedName>
        <fullName evidence="1">Uncharacterized protein</fullName>
    </submittedName>
</protein>
<accession>A0A6V7WSB4</accession>
<gene>
    <name evidence="1" type="ORF">MENT_LOCUS42698</name>
</gene>
<sequence>MGDHLHAKIFNFSTKKFSKIILMSLNRELNLLQDALNLNFLWPRKKVMVQKLSET</sequence>
<reference evidence="1 2" key="1">
    <citation type="submission" date="2020-08" db="EMBL/GenBank/DDBJ databases">
        <authorList>
            <person name="Koutsovoulos G."/>
            <person name="Danchin GJ E."/>
        </authorList>
    </citation>
    <scope>NUCLEOTIDE SEQUENCE [LARGE SCALE GENOMIC DNA]</scope>
</reference>
<organism evidence="1 2">
    <name type="scientific">Meloidogyne enterolobii</name>
    <name type="common">Root-knot nematode worm</name>
    <name type="synonym">Meloidogyne mayaguensis</name>
    <dbReference type="NCBI Taxonomy" id="390850"/>
    <lineage>
        <taxon>Eukaryota</taxon>
        <taxon>Metazoa</taxon>
        <taxon>Ecdysozoa</taxon>
        <taxon>Nematoda</taxon>
        <taxon>Chromadorea</taxon>
        <taxon>Rhabditida</taxon>
        <taxon>Tylenchina</taxon>
        <taxon>Tylenchomorpha</taxon>
        <taxon>Tylenchoidea</taxon>
        <taxon>Meloidogynidae</taxon>
        <taxon>Meloidogyninae</taxon>
        <taxon>Meloidogyne</taxon>
    </lineage>
</organism>